<evidence type="ECO:0000313" key="2">
    <source>
        <dbReference type="EMBL" id="AIR11236.1"/>
    </source>
</evidence>
<feature type="transmembrane region" description="Helical" evidence="1">
    <location>
        <begin position="178"/>
        <end position="196"/>
    </location>
</feature>
<feature type="transmembrane region" description="Helical" evidence="1">
    <location>
        <begin position="250"/>
        <end position="266"/>
    </location>
</feature>
<feature type="transmembrane region" description="Helical" evidence="1">
    <location>
        <begin position="151"/>
        <end position="171"/>
    </location>
</feature>
<dbReference type="AlphaFoldDB" id="A0A089QJT4"/>
<feature type="transmembrane region" description="Helical" evidence="1">
    <location>
        <begin position="47"/>
        <end position="66"/>
    </location>
</feature>
<feature type="transmembrane region" description="Helical" evidence="1">
    <location>
        <begin position="73"/>
        <end position="91"/>
    </location>
</feature>
<dbReference type="RefSeq" id="WP_044005422.1">
    <property type="nucleotide sequence ID" value="NZ_CP007646.1"/>
</dbReference>
<keyword evidence="1" id="KW-1133">Transmembrane helix</keyword>
<gene>
    <name evidence="2" type="ORF">LSJ_1590c</name>
</gene>
<name>A0A089QJT4_9LACO</name>
<feature type="transmembrane region" description="Helical" evidence="1">
    <location>
        <begin position="420"/>
        <end position="442"/>
    </location>
</feature>
<dbReference type="KEGG" id="lsj:LSJ_1590c"/>
<accession>A0A089QJT4</accession>
<evidence type="ECO:0000256" key="1">
    <source>
        <dbReference type="SAM" id="Phobius"/>
    </source>
</evidence>
<feature type="transmembrane region" description="Helical" evidence="1">
    <location>
        <begin position="454"/>
        <end position="472"/>
    </location>
</feature>
<keyword evidence="1" id="KW-0812">Transmembrane</keyword>
<proteinExistence type="predicted"/>
<protein>
    <submittedName>
        <fullName evidence="2">Putative membrane spanning protein</fullName>
    </submittedName>
</protein>
<evidence type="ECO:0000313" key="3">
    <source>
        <dbReference type="Proteomes" id="UP000029488"/>
    </source>
</evidence>
<sequence length="511" mass="58967">MKKILGNIALILGTILISFTFILTIIYNTLISTDWHERVYTSRVPVILYFIYLIVLLILIIGYPILKKINTKILLTFVLSLFILAGLYLVFNADTYLRPADQMSVWNSVKNINSGNYIDFKRGQYLDFHPLQLGLVTFERLMAAFSENITFMYFLNLLFNIGSIILLWLISNIVYKNVVVQNLTAIISVLFAPLLFNTLFVYGNVYGLTFLLGAVYTQLLSLNKKGKKRIIYSICTVILAGMAYLVKPNFEIGIVAIAIVYFLAIFREKRYIILVFGTLLVIPTVNVTLEKIYSYEVNKNISLNGGVPKITYLVMGLNETSDGRIGWYSGYNDQSFLNNDYNAYKTEKVAKKDLRKRIDYLKKHKTYTRKIFVKKVISTWTDSTYQSIWNGPLPTWGGKINTDIMRIIYIKDGESKLYKFIRYGSVVIVWTIFLFSIICTLLYLMGKMNIDENYLLYAVIFFIGGFLFHTIWETKAQYMYQYTASLIPVASVGLCKVMDFIWNRIKGLRSK</sequence>
<feature type="transmembrane region" description="Helical" evidence="1">
    <location>
        <begin position="202"/>
        <end position="222"/>
    </location>
</feature>
<feature type="transmembrane region" description="Helical" evidence="1">
    <location>
        <begin position="271"/>
        <end position="289"/>
    </location>
</feature>
<organism evidence="2 3">
    <name type="scientific">Ligilactobacillus salivarius</name>
    <dbReference type="NCBI Taxonomy" id="1624"/>
    <lineage>
        <taxon>Bacteria</taxon>
        <taxon>Bacillati</taxon>
        <taxon>Bacillota</taxon>
        <taxon>Bacilli</taxon>
        <taxon>Lactobacillales</taxon>
        <taxon>Lactobacillaceae</taxon>
        <taxon>Ligilactobacillus</taxon>
    </lineage>
</organism>
<feature type="transmembrane region" description="Helical" evidence="1">
    <location>
        <begin position="7"/>
        <end position="27"/>
    </location>
</feature>
<dbReference type="Proteomes" id="UP000029488">
    <property type="component" value="Chromosome"/>
</dbReference>
<dbReference type="EMBL" id="CP007646">
    <property type="protein sequence ID" value="AIR11236.1"/>
    <property type="molecule type" value="Genomic_DNA"/>
</dbReference>
<reference evidence="2 3" key="1">
    <citation type="journal article" date="2014" name="BMC Genomics">
        <title>Unusual genome complexity in Lactobacillus salivarius JCM1046.</title>
        <authorList>
            <person name="Raftis E.J."/>
            <person name="Forde B.M."/>
            <person name="Claesson M.J."/>
            <person name="O'Toole P.W."/>
        </authorList>
    </citation>
    <scope>NUCLEOTIDE SEQUENCE [LARGE SCALE GENOMIC DNA]</scope>
    <source>
        <strain evidence="2 3">JCM1046</strain>
    </source>
</reference>
<keyword evidence="1" id="KW-0472">Membrane</keyword>